<evidence type="ECO:0000313" key="2">
    <source>
        <dbReference type="Proteomes" id="UP000501534"/>
    </source>
</evidence>
<gene>
    <name evidence="1" type="ORF">DSM104443_00301</name>
</gene>
<name>A0A6M4GS08_9PROT</name>
<proteinExistence type="predicted"/>
<reference evidence="1 2" key="1">
    <citation type="submission" date="2020-04" db="EMBL/GenBank/DDBJ databases">
        <title>Usitatibacter rugosus gen. nov., sp. nov. and Usitatibacter palustris sp. nov., novel members of Usitatibacteraceae fam. nov. within the order Nitrosomonadales isolated from soil.</title>
        <authorList>
            <person name="Huber K.J."/>
            <person name="Neumann-Schaal M."/>
            <person name="Geppert A."/>
            <person name="Luckner M."/>
            <person name="Wanner G."/>
            <person name="Overmann J."/>
        </authorList>
    </citation>
    <scope>NUCLEOTIDE SEQUENCE [LARGE SCALE GENOMIC DNA]</scope>
    <source>
        <strain evidence="1 2">0125_3</strain>
    </source>
</reference>
<evidence type="ECO:0000313" key="1">
    <source>
        <dbReference type="EMBL" id="QJR09264.1"/>
    </source>
</evidence>
<accession>A0A6M4GS08</accession>
<dbReference type="EMBL" id="CP053069">
    <property type="protein sequence ID" value="QJR09264.1"/>
    <property type="molecule type" value="Genomic_DNA"/>
</dbReference>
<organism evidence="1 2">
    <name type="scientific">Usitatibacter rugosus</name>
    <dbReference type="NCBI Taxonomy" id="2732067"/>
    <lineage>
        <taxon>Bacteria</taxon>
        <taxon>Pseudomonadati</taxon>
        <taxon>Pseudomonadota</taxon>
        <taxon>Betaproteobacteria</taxon>
        <taxon>Nitrosomonadales</taxon>
        <taxon>Usitatibacteraceae</taxon>
        <taxon>Usitatibacter</taxon>
    </lineage>
</organism>
<protein>
    <submittedName>
        <fullName evidence="1">Uncharacterized protein</fullName>
    </submittedName>
</protein>
<dbReference type="Proteomes" id="UP000501534">
    <property type="component" value="Chromosome"/>
</dbReference>
<dbReference type="AlphaFoldDB" id="A0A6M4GS08"/>
<dbReference type="RefSeq" id="WP_171088969.1">
    <property type="nucleotide sequence ID" value="NZ_CP053069.1"/>
</dbReference>
<dbReference type="KEGG" id="uru:DSM104443_00301"/>
<keyword evidence="2" id="KW-1185">Reference proteome</keyword>
<sequence>MTLTQALDNLIRKYREVPFSSWEALYPGVGQLSDTASGNPSDDDWWQAQTDVLEISSAQDGPRYARVLIVVYPQGIHTLAPPPSATLNFYEDGRVVGTFANGDPFEFLQLRSGAV</sequence>